<keyword evidence="2" id="KW-1185">Reference proteome</keyword>
<sequence>MAASVARFAASLFLVPLVLASAPIPSVQDSDLTILTHNDLYGSGSSRQASAILISKPQSQSAAASSCAALGESLWSTSKDSPDQGFLQYLGYDSETHDRNLYWAASTAPARCNAISAQGRTQQLPCNTLLPALCRNSAALSSPASTDTSTKWQTSVSTGNATVTGYRDKHSFRFQGIKYATIPSRFSDSVYLAPAGSISATSYGPQCIQLSFATGAAEGSEDCLYLNIWTPTLPSAKSSKTKKKAVMVWIHGGGFVSGSGSDTTFDGGAIASRGDVVLVTINYRLGNLGFLAIENTPLTGNYGLKDQSRALDWLAAHIGAFGGDKDKMTVFGQSAGASSAQALLASTEARGKFARFIRLGRSSPRPAVHPATATPSSAA</sequence>
<gene>
    <name evidence="1" type="ORF">OPT61_g10674</name>
</gene>
<protein>
    <submittedName>
        <fullName evidence="1">Uncharacterized protein</fullName>
    </submittedName>
</protein>
<dbReference type="Proteomes" id="UP001153331">
    <property type="component" value="Unassembled WGS sequence"/>
</dbReference>
<organism evidence="1 2">
    <name type="scientific">Boeremia exigua</name>
    <dbReference type="NCBI Taxonomy" id="749465"/>
    <lineage>
        <taxon>Eukaryota</taxon>
        <taxon>Fungi</taxon>
        <taxon>Dikarya</taxon>
        <taxon>Ascomycota</taxon>
        <taxon>Pezizomycotina</taxon>
        <taxon>Dothideomycetes</taxon>
        <taxon>Pleosporomycetidae</taxon>
        <taxon>Pleosporales</taxon>
        <taxon>Pleosporineae</taxon>
        <taxon>Didymellaceae</taxon>
        <taxon>Boeremia</taxon>
    </lineage>
</organism>
<dbReference type="EMBL" id="JAPHNI010001916">
    <property type="protein sequence ID" value="KAJ8104595.1"/>
    <property type="molecule type" value="Genomic_DNA"/>
</dbReference>
<accession>A0ACC2HNW3</accession>
<comment type="caution">
    <text evidence="1">The sequence shown here is derived from an EMBL/GenBank/DDBJ whole genome shotgun (WGS) entry which is preliminary data.</text>
</comment>
<name>A0ACC2HNW3_9PLEO</name>
<evidence type="ECO:0000313" key="2">
    <source>
        <dbReference type="Proteomes" id="UP001153331"/>
    </source>
</evidence>
<reference evidence="1" key="1">
    <citation type="submission" date="2022-11" db="EMBL/GenBank/DDBJ databases">
        <title>Genome Sequence of Boeremia exigua.</title>
        <authorList>
            <person name="Buettner E."/>
        </authorList>
    </citation>
    <scope>NUCLEOTIDE SEQUENCE</scope>
    <source>
        <strain evidence="1">CU02</strain>
    </source>
</reference>
<proteinExistence type="predicted"/>
<evidence type="ECO:0000313" key="1">
    <source>
        <dbReference type="EMBL" id="KAJ8104595.1"/>
    </source>
</evidence>